<reference evidence="1 2" key="1">
    <citation type="submission" date="2016-10" db="EMBL/GenBank/DDBJ databases">
        <authorList>
            <person name="Varghese N."/>
            <person name="Submissions S."/>
        </authorList>
    </citation>
    <scope>NUCLEOTIDE SEQUENCE [LARGE SCALE GENOMIC DNA]</scope>
    <source>
        <strain evidence="1 2">DSM 11449</strain>
    </source>
</reference>
<accession>A0A1H2YGJ4</accession>
<evidence type="ECO:0000313" key="2">
    <source>
        <dbReference type="Proteomes" id="UP000182771"/>
    </source>
</evidence>
<dbReference type="EMBL" id="FNND01000007">
    <property type="protein sequence ID" value="SDX04287.1"/>
    <property type="molecule type" value="Genomic_DNA"/>
</dbReference>
<protein>
    <submittedName>
        <fullName evidence="1">Mevalonate kinase</fullName>
    </submittedName>
</protein>
<dbReference type="AlphaFoldDB" id="A0A1H2YGJ4"/>
<dbReference type="OrthoDB" id="5288719at2"/>
<gene>
    <name evidence="1" type="ORF">SAMN05444420_10738</name>
</gene>
<comment type="caution">
    <text evidence="1">The sequence shown here is derived from an EMBL/GenBank/DDBJ whole genome shotgun (WGS) entry which is preliminary data.</text>
</comment>
<dbReference type="GeneID" id="85017095"/>
<dbReference type="GO" id="GO:0016301">
    <property type="term" value="F:kinase activity"/>
    <property type="evidence" value="ECO:0007669"/>
    <property type="project" value="UniProtKB-KW"/>
</dbReference>
<name>A0A1H2YGJ4_9FLAO</name>
<dbReference type="InterPro" id="IPR047765">
    <property type="entry name" value="GHMP_GYDIA-like"/>
</dbReference>
<dbReference type="NCBIfam" id="NF040656">
    <property type="entry name" value="GHMP_GYDIA"/>
    <property type="match status" value="1"/>
</dbReference>
<dbReference type="SUPFAM" id="SSF54211">
    <property type="entry name" value="Ribosomal protein S5 domain 2-like"/>
    <property type="match status" value="1"/>
</dbReference>
<dbReference type="RefSeq" id="WP_016421052.1">
    <property type="nucleotide sequence ID" value="NZ_FNND01000007.1"/>
</dbReference>
<keyword evidence="1" id="KW-0808">Transferase</keyword>
<evidence type="ECO:0000313" key="1">
    <source>
        <dbReference type="EMBL" id="SDX04287.1"/>
    </source>
</evidence>
<proteinExistence type="predicted"/>
<dbReference type="Gene3D" id="3.30.230.10">
    <property type="match status" value="1"/>
</dbReference>
<sequence length="312" mass="34939">MEKKEFYAHGKLLLTGEYAVLDGALSLALPTRYGQHMEVSLLKEQRIHFRSLTMDGSVWFEEDLFTGSDNPIAQTLERILREAQRLQADFLLEGGAMVTTRLEFPQGWGLGSSSTLIAMLAQWAGVDPYQLLWNSFGGSGYDIACATASSAILYQLQEGQAKSYPIYYQPEFADSLFFVYLNQKQNSREGIAHYKAIKKHKASLLQQLTHLTEAVYRCRDKALFANLITEHEALLSTFLQLPTAKERLFADFAGAIKSLGAWGGDFVLAVGEGDYVRDYFTSKGFDTILPFKQMILPTDREPILPPSPQGLL</sequence>
<dbReference type="Proteomes" id="UP000182771">
    <property type="component" value="Unassembled WGS sequence"/>
</dbReference>
<organism evidence="1 2">
    <name type="scientific">Capnocytophaga granulosa</name>
    <dbReference type="NCBI Taxonomy" id="45242"/>
    <lineage>
        <taxon>Bacteria</taxon>
        <taxon>Pseudomonadati</taxon>
        <taxon>Bacteroidota</taxon>
        <taxon>Flavobacteriia</taxon>
        <taxon>Flavobacteriales</taxon>
        <taxon>Flavobacteriaceae</taxon>
        <taxon>Capnocytophaga</taxon>
    </lineage>
</organism>
<dbReference type="InterPro" id="IPR014721">
    <property type="entry name" value="Ribsml_uS5_D2-typ_fold_subgr"/>
</dbReference>
<keyword evidence="1" id="KW-0418">Kinase</keyword>
<dbReference type="InterPro" id="IPR020568">
    <property type="entry name" value="Ribosomal_Su5_D2-typ_SF"/>
</dbReference>
<keyword evidence="2" id="KW-1185">Reference proteome</keyword>